<feature type="transmembrane region" description="Helical" evidence="1">
    <location>
        <begin position="6"/>
        <end position="39"/>
    </location>
</feature>
<protein>
    <recommendedName>
        <fullName evidence="4">Flagellar basal body rod protein</fullName>
    </recommendedName>
</protein>
<organism evidence="2 3">
    <name type="scientific">Laceyella putida</name>
    <dbReference type="NCBI Taxonomy" id="110101"/>
    <lineage>
        <taxon>Bacteria</taxon>
        <taxon>Bacillati</taxon>
        <taxon>Bacillota</taxon>
        <taxon>Bacilli</taxon>
        <taxon>Bacillales</taxon>
        <taxon>Thermoactinomycetaceae</taxon>
        <taxon>Laceyella</taxon>
    </lineage>
</organism>
<dbReference type="RefSeq" id="WP_379863004.1">
    <property type="nucleotide sequence ID" value="NZ_JBHTBW010000005.1"/>
</dbReference>
<evidence type="ECO:0000256" key="1">
    <source>
        <dbReference type="SAM" id="Phobius"/>
    </source>
</evidence>
<keyword evidence="3" id="KW-1185">Reference proteome</keyword>
<feature type="transmembrane region" description="Helical" evidence="1">
    <location>
        <begin position="51"/>
        <end position="84"/>
    </location>
</feature>
<keyword evidence="1" id="KW-1133">Transmembrane helix</keyword>
<keyword evidence="1" id="KW-0472">Membrane</keyword>
<evidence type="ECO:0000313" key="2">
    <source>
        <dbReference type="EMBL" id="MFC7439815.1"/>
    </source>
</evidence>
<proteinExistence type="predicted"/>
<accession>A0ABW2RFV3</accession>
<gene>
    <name evidence="2" type="ORF">ACFQNG_01370</name>
</gene>
<dbReference type="EMBL" id="JBHTBW010000005">
    <property type="protein sequence ID" value="MFC7439815.1"/>
    <property type="molecule type" value="Genomic_DNA"/>
</dbReference>
<evidence type="ECO:0000313" key="3">
    <source>
        <dbReference type="Proteomes" id="UP001596500"/>
    </source>
</evidence>
<dbReference type="Proteomes" id="UP001596500">
    <property type="component" value="Unassembled WGS sequence"/>
</dbReference>
<comment type="caution">
    <text evidence="2">The sequence shown here is derived from an EMBL/GenBank/DDBJ whole genome shotgun (WGS) entry which is preliminary data.</text>
</comment>
<evidence type="ECO:0008006" key="4">
    <source>
        <dbReference type="Google" id="ProtNLM"/>
    </source>
</evidence>
<sequence>MKKFIGLLLLVIGVAVFIGDFGALLALLVAGALMIYGVKRWKRAETKGKKAIAFTALGVAAILLLHWAPSMMGLLIGGVMLYLGWKLLKGDNTLAVEVGASNLPEANPVMVESSFEADWQAFLNKQNQQG</sequence>
<name>A0ABW2RFV3_9BACL</name>
<reference evidence="3" key="1">
    <citation type="journal article" date="2019" name="Int. J. Syst. Evol. Microbiol.">
        <title>The Global Catalogue of Microorganisms (GCM) 10K type strain sequencing project: providing services to taxonomists for standard genome sequencing and annotation.</title>
        <authorList>
            <consortium name="The Broad Institute Genomics Platform"/>
            <consortium name="The Broad Institute Genome Sequencing Center for Infectious Disease"/>
            <person name="Wu L."/>
            <person name="Ma J."/>
        </authorList>
    </citation>
    <scope>NUCLEOTIDE SEQUENCE [LARGE SCALE GENOMIC DNA]</scope>
    <source>
        <strain evidence="3">CGMCC 1.12942</strain>
    </source>
</reference>
<keyword evidence="1" id="KW-0812">Transmembrane</keyword>